<reference evidence="2 3" key="1">
    <citation type="journal article" date="2019" name="Nat. Med.">
        <title>A library of human gut bacterial isolates paired with longitudinal multiomics data enables mechanistic microbiome research.</title>
        <authorList>
            <person name="Poyet M."/>
            <person name="Groussin M."/>
            <person name="Gibbons S.M."/>
            <person name="Avila-Pacheco J."/>
            <person name="Jiang X."/>
            <person name="Kearney S.M."/>
            <person name="Perrotta A.R."/>
            <person name="Berdy B."/>
            <person name="Zhao S."/>
            <person name="Lieberman T.D."/>
            <person name="Swanson P.K."/>
            <person name="Smith M."/>
            <person name="Roesemann S."/>
            <person name="Alexander J.E."/>
            <person name="Rich S.A."/>
            <person name="Livny J."/>
            <person name="Vlamakis H."/>
            <person name="Clish C."/>
            <person name="Bullock K."/>
            <person name="Deik A."/>
            <person name="Scott J."/>
            <person name="Pierce K.A."/>
            <person name="Xavier R.J."/>
            <person name="Alm E.J."/>
        </authorList>
    </citation>
    <scope>NUCLEOTIDE SEQUENCE [LARGE SCALE GENOMIC DNA]</scope>
    <source>
        <strain evidence="2 3">BIOML-A12</strain>
    </source>
</reference>
<feature type="transmembrane region" description="Helical" evidence="1">
    <location>
        <begin position="198"/>
        <end position="228"/>
    </location>
</feature>
<feature type="transmembrane region" description="Helical" evidence="1">
    <location>
        <begin position="331"/>
        <end position="354"/>
    </location>
</feature>
<dbReference type="AlphaFoldDB" id="A0A6L8XTE3"/>
<feature type="transmembrane region" description="Helical" evidence="1">
    <location>
        <begin position="286"/>
        <end position="311"/>
    </location>
</feature>
<name>A0A6L8XTE3_9FIRM</name>
<sequence>MRLYKTELFKLFYNKIFKIGILAVTGLILLYFCFAEVGGEIATVDGKFYSGYEAVQINRKITKEFEGDLTDEKVNQIIEKYGLPAKIEENMPGWRDGNFLNDFVTEYFTNGAWENGVLPTEKYSLEETELGKFYDEIGKTPYLAYTRGWKVFVEILQFGLILGSILIICEVSTVFAQESQTKMLPLIFSTQEGRRKDVWAKIFASFTFTVFIFAWIVVVSLILCWMVYGLNGFNNISWIILSQYMRRPILFLKYLGILLGLAFQAFLSLCALTLCVSAYQSSSFGAVIIASICWGLPALIRIFFGGIIWIIVDSMPIFLIINVIINDIYEIWYIVLGISICFALGCLVKGLVFYKSKQFS</sequence>
<comment type="caution">
    <text evidence="2">The sequence shown here is derived from an EMBL/GenBank/DDBJ whole genome shotgun (WGS) entry which is preliminary data.</text>
</comment>
<dbReference type="RefSeq" id="WP_161276037.1">
    <property type="nucleotide sequence ID" value="NZ_JBCPBZ010000057.1"/>
</dbReference>
<keyword evidence="1" id="KW-0812">Transmembrane</keyword>
<dbReference type="EMBL" id="WWVF01000008">
    <property type="protein sequence ID" value="MZS88573.1"/>
    <property type="molecule type" value="Genomic_DNA"/>
</dbReference>
<feature type="transmembrane region" description="Helical" evidence="1">
    <location>
        <begin position="254"/>
        <end position="279"/>
    </location>
</feature>
<evidence type="ECO:0000313" key="3">
    <source>
        <dbReference type="Proteomes" id="UP000477156"/>
    </source>
</evidence>
<dbReference type="Proteomes" id="UP000477156">
    <property type="component" value="Unassembled WGS sequence"/>
</dbReference>
<organism evidence="2 3">
    <name type="scientific">Blautia wexlerae</name>
    <dbReference type="NCBI Taxonomy" id="418240"/>
    <lineage>
        <taxon>Bacteria</taxon>
        <taxon>Bacillati</taxon>
        <taxon>Bacillota</taxon>
        <taxon>Clostridia</taxon>
        <taxon>Lachnospirales</taxon>
        <taxon>Lachnospiraceae</taxon>
        <taxon>Blautia</taxon>
    </lineage>
</organism>
<protein>
    <submittedName>
        <fullName evidence="2">ABC transporter permease</fullName>
    </submittedName>
</protein>
<accession>A0A6L8XTE3</accession>
<evidence type="ECO:0000313" key="2">
    <source>
        <dbReference type="EMBL" id="MZS88573.1"/>
    </source>
</evidence>
<keyword evidence="1" id="KW-1133">Transmembrane helix</keyword>
<evidence type="ECO:0000256" key="1">
    <source>
        <dbReference type="SAM" id="Phobius"/>
    </source>
</evidence>
<gene>
    <name evidence="2" type="ORF">GT712_05580</name>
</gene>
<feature type="transmembrane region" description="Helical" evidence="1">
    <location>
        <begin position="12"/>
        <end position="32"/>
    </location>
</feature>
<feature type="transmembrane region" description="Helical" evidence="1">
    <location>
        <begin position="155"/>
        <end position="177"/>
    </location>
</feature>
<keyword evidence="1" id="KW-0472">Membrane</keyword>
<proteinExistence type="predicted"/>